<feature type="non-terminal residue" evidence="1">
    <location>
        <position position="207"/>
    </location>
</feature>
<organism evidence="1 2">
    <name type="scientific">Stegodyphus mimosarum</name>
    <name type="common">African social velvet spider</name>
    <dbReference type="NCBI Taxonomy" id="407821"/>
    <lineage>
        <taxon>Eukaryota</taxon>
        <taxon>Metazoa</taxon>
        <taxon>Ecdysozoa</taxon>
        <taxon>Arthropoda</taxon>
        <taxon>Chelicerata</taxon>
        <taxon>Arachnida</taxon>
        <taxon>Araneae</taxon>
        <taxon>Araneomorphae</taxon>
        <taxon>Entelegynae</taxon>
        <taxon>Eresoidea</taxon>
        <taxon>Eresidae</taxon>
        <taxon>Stegodyphus</taxon>
    </lineage>
</organism>
<protein>
    <submittedName>
        <fullName evidence="1">Uncharacterized protein</fullName>
    </submittedName>
</protein>
<accession>A0A087U952</accession>
<dbReference type="Proteomes" id="UP000054359">
    <property type="component" value="Unassembled WGS sequence"/>
</dbReference>
<keyword evidence="2" id="KW-1185">Reference proteome</keyword>
<proteinExistence type="predicted"/>
<dbReference type="PANTHER" id="PTHR31640">
    <property type="entry name" value="TRANSMEMBRANE PROTEIN KIAA1109"/>
    <property type="match status" value="1"/>
</dbReference>
<dbReference type="OrthoDB" id="10051416at2759"/>
<reference evidence="1 2" key="1">
    <citation type="submission" date="2013-11" db="EMBL/GenBank/DDBJ databases">
        <title>Genome sequencing of Stegodyphus mimosarum.</title>
        <authorList>
            <person name="Bechsgaard J."/>
        </authorList>
    </citation>
    <scope>NUCLEOTIDE SEQUENCE [LARGE SCALE GENOMIC DNA]</scope>
</reference>
<dbReference type="STRING" id="407821.A0A087U952"/>
<gene>
    <name evidence="1" type="ORF">X975_01875</name>
</gene>
<dbReference type="PANTHER" id="PTHR31640:SF1">
    <property type="entry name" value="BRIDGE-LIKE LIPID TRANSFER PROTEIN FAMILY MEMBER 1"/>
    <property type="match status" value="1"/>
</dbReference>
<dbReference type="AlphaFoldDB" id="A0A087U952"/>
<dbReference type="EMBL" id="KK118804">
    <property type="protein sequence ID" value="KFM73891.1"/>
    <property type="molecule type" value="Genomic_DNA"/>
</dbReference>
<evidence type="ECO:0000313" key="2">
    <source>
        <dbReference type="Proteomes" id="UP000054359"/>
    </source>
</evidence>
<dbReference type="GO" id="GO:0098793">
    <property type="term" value="C:presynapse"/>
    <property type="evidence" value="ECO:0007669"/>
    <property type="project" value="GOC"/>
</dbReference>
<evidence type="ECO:0000313" key="1">
    <source>
        <dbReference type="EMBL" id="KFM73891.1"/>
    </source>
</evidence>
<sequence length="207" mass="23259">MSMYLPDVNTNKDIILMLEKCSKLTSRDGSPAVSDNCSKKWRNMAKLSAGWVDCWSVPIVALSIAYVYHPAPPCGPSGLDLDITTPEKEEILLSPIRPNGSQNPKKNVYCRNPEFDPLTLTADTVHLELEIGPSVLKLYGCLLRNLIHLKENYFGETQKFFEFDSSIITPSQVQLPSNKDNDTKEFDPRVYRPLEVTVSVTMHDIQG</sequence>
<dbReference type="GO" id="GO:0048488">
    <property type="term" value="P:synaptic vesicle endocytosis"/>
    <property type="evidence" value="ECO:0007669"/>
    <property type="project" value="TreeGrafter"/>
</dbReference>
<dbReference type="InterPro" id="IPR033616">
    <property type="entry name" value="BLTP1"/>
</dbReference>
<name>A0A087U952_STEMI</name>